<dbReference type="Proteomes" id="UP001497744">
    <property type="component" value="Unassembled WGS sequence"/>
</dbReference>
<proteinExistence type="predicted"/>
<name>A0AAV4LX89_BABCB</name>
<evidence type="ECO:0000313" key="1">
    <source>
        <dbReference type="EMBL" id="GIX64355.1"/>
    </source>
</evidence>
<dbReference type="GeneID" id="94195836"/>
<gene>
    <name evidence="1" type="ORF">BcabD6B2_37900</name>
</gene>
<dbReference type="EMBL" id="BPLF01000003">
    <property type="protein sequence ID" value="GIX64355.1"/>
    <property type="molecule type" value="Genomic_DNA"/>
</dbReference>
<keyword evidence="2" id="KW-1185">Reference proteome</keyword>
<accession>A0AAV4LX89</accession>
<reference evidence="1 2" key="1">
    <citation type="submission" date="2021-06" db="EMBL/GenBank/DDBJ databases">
        <title>Genome sequence of Babesia caballi.</title>
        <authorList>
            <person name="Yamagishi J."/>
            <person name="Kidaka T."/>
            <person name="Ochi A."/>
        </authorList>
    </citation>
    <scope>NUCLEOTIDE SEQUENCE [LARGE SCALE GENOMIC DNA]</scope>
    <source>
        <strain evidence="1">USDA-D6B2</strain>
    </source>
</reference>
<dbReference type="AlphaFoldDB" id="A0AAV4LX89"/>
<dbReference type="RefSeq" id="XP_067716424.1">
    <property type="nucleotide sequence ID" value="XM_067860323.1"/>
</dbReference>
<protein>
    <submittedName>
        <fullName evidence="1">Mediator of RNA polymerase II transcription subunit 13</fullName>
    </submittedName>
</protein>
<organism evidence="1 2">
    <name type="scientific">Babesia caballi</name>
    <dbReference type="NCBI Taxonomy" id="5871"/>
    <lineage>
        <taxon>Eukaryota</taxon>
        <taxon>Sar</taxon>
        <taxon>Alveolata</taxon>
        <taxon>Apicomplexa</taxon>
        <taxon>Aconoidasida</taxon>
        <taxon>Piroplasmida</taxon>
        <taxon>Babesiidae</taxon>
        <taxon>Babesia</taxon>
    </lineage>
</organism>
<sequence length="288" mass="31522">MFYRCSGSLTKGRAAVVSRKSWQHRLYLGDRQWLTTVVERNREITTHTALQNSYGHANSDTRTLTFTVLSLAPEGATRKRSGRQQATSDRGVRAPCGFCRVALQRDAKRTQRGPQHLRTPVKGSQGLYVNVSLQVVEKRRDLGPKSLEHVGGGGTVTLVVLSEQPLDDVGHETVGLEHVRRFDALGETTQHDDGALDEVVETAPQDLDVSNVVGDEIVNLAAPVGAVNSGGMKAGNASDEVHNLKNVLRKRTTGLVDDLVGNGDVDRHLERLTGEEAELHHLHEEQPL</sequence>
<evidence type="ECO:0000313" key="2">
    <source>
        <dbReference type="Proteomes" id="UP001497744"/>
    </source>
</evidence>
<comment type="caution">
    <text evidence="1">The sequence shown here is derived from an EMBL/GenBank/DDBJ whole genome shotgun (WGS) entry which is preliminary data.</text>
</comment>